<dbReference type="GO" id="GO:0055085">
    <property type="term" value="P:transmembrane transport"/>
    <property type="evidence" value="ECO:0007669"/>
    <property type="project" value="InterPro"/>
</dbReference>
<evidence type="ECO:0000313" key="8">
    <source>
        <dbReference type="Proteomes" id="UP000028780"/>
    </source>
</evidence>
<dbReference type="HOGENOM" id="CLU_030057_0_0_11"/>
<dbReference type="AlphaFoldDB" id="A0A076NNY4"/>
<dbReference type="Gene3D" id="1.50.10.150">
    <property type="entry name" value="Voltage-dependent anion channel"/>
    <property type="match status" value="1"/>
</dbReference>
<feature type="transmembrane region" description="Helical" evidence="5">
    <location>
        <begin position="197"/>
        <end position="219"/>
    </location>
</feature>
<dbReference type="InterPro" id="IPR004695">
    <property type="entry name" value="SLAC1/Mae1/Ssu1/TehA"/>
</dbReference>
<evidence type="ECO:0000313" key="9">
    <source>
        <dbReference type="Proteomes" id="UP000215374"/>
    </source>
</evidence>
<evidence type="ECO:0000256" key="5">
    <source>
        <dbReference type="SAM" id="Phobius"/>
    </source>
</evidence>
<comment type="subcellular location">
    <subcellularLocation>
        <location evidence="1">Membrane</location>
        <topology evidence="1">Multi-pass membrane protein</topology>
    </subcellularLocation>
</comment>
<dbReference type="Pfam" id="PF03595">
    <property type="entry name" value="SLAC1"/>
    <property type="match status" value="1"/>
</dbReference>
<gene>
    <name evidence="6" type="ORF">CIMIT_08455</name>
    <name evidence="7" type="ORF">SAMEA4535761_01751</name>
</gene>
<evidence type="ECO:0000313" key="6">
    <source>
        <dbReference type="EMBL" id="AIJ33936.1"/>
    </source>
</evidence>
<proteinExistence type="predicted"/>
<evidence type="ECO:0000256" key="4">
    <source>
        <dbReference type="ARBA" id="ARBA00023136"/>
    </source>
</evidence>
<feature type="transmembrane region" description="Helical" evidence="5">
    <location>
        <begin position="18"/>
        <end position="38"/>
    </location>
</feature>
<dbReference type="STRING" id="156978.CIMIT_08455"/>
<keyword evidence="4 5" id="KW-0472">Membrane</keyword>
<dbReference type="Proteomes" id="UP000215374">
    <property type="component" value="Chromosome 1"/>
</dbReference>
<reference evidence="6 8" key="1">
    <citation type="submission" date="2014-08" db="EMBL/GenBank/DDBJ databases">
        <title>Complete genome sequence of Corynebacterium imitans DSM 44264, isolated from a five-month-old boy with suspected pharyngeal diphtheria.</title>
        <authorList>
            <person name="Mollmann S."/>
            <person name="Albersmeier A."/>
            <person name="Ruckert C."/>
            <person name="Tauch A."/>
        </authorList>
    </citation>
    <scope>NUCLEOTIDE SEQUENCE [LARGE SCALE GENOMIC DNA]</scope>
    <source>
        <strain evidence="6 8">DSM 44264</strain>
    </source>
</reference>
<sequence>MGTSIVARMLVEMDMHTAAGAFAAIGCVILVVLTFGFARYRQPSFARTTMAEWSMYFIGILALGAALSGLTDVGVYRLIGFWIGGPVTVVTWAIQLTRFDGAPRFTWGLPLVGPMISASVAGWLARDYGQAYHVMGTVLFFMSLLTAVPLFARVYWAAWHGRVDFEGAKSATAWVPLGVVGQSTTAMQILFPGTVSIYYGMVALVLAIPLACYAMAIFYPNAVRWVDYSPAWWSCTFPPGTVSMGGHQVALVAGTEWLDAVALTIPVLLIAHWALCSARFVSWCAR</sequence>
<protein>
    <submittedName>
        <fullName evidence="6 7">Membrane protein</fullName>
    </submittedName>
</protein>
<feature type="transmembrane region" description="Helical" evidence="5">
    <location>
        <begin position="260"/>
        <end position="281"/>
    </location>
</feature>
<name>A0A076NNY4_9CORY</name>
<feature type="transmembrane region" description="Helical" evidence="5">
    <location>
        <begin position="75"/>
        <end position="94"/>
    </location>
</feature>
<dbReference type="EMBL" id="CP009211">
    <property type="protein sequence ID" value="AIJ33936.1"/>
    <property type="molecule type" value="Genomic_DNA"/>
</dbReference>
<dbReference type="InterPro" id="IPR038665">
    <property type="entry name" value="Voltage-dep_anion_channel_sf"/>
</dbReference>
<dbReference type="KEGG" id="cii:CIMIT_08455"/>
<feature type="transmembrane region" description="Helical" evidence="5">
    <location>
        <begin position="131"/>
        <end position="152"/>
    </location>
</feature>
<evidence type="ECO:0000256" key="3">
    <source>
        <dbReference type="ARBA" id="ARBA00022989"/>
    </source>
</evidence>
<keyword evidence="8" id="KW-1185">Reference proteome</keyword>
<feature type="transmembrane region" description="Helical" evidence="5">
    <location>
        <begin position="106"/>
        <end position="125"/>
    </location>
</feature>
<dbReference type="EMBL" id="LT906467">
    <property type="protein sequence ID" value="SNV77354.1"/>
    <property type="molecule type" value="Genomic_DNA"/>
</dbReference>
<evidence type="ECO:0000256" key="2">
    <source>
        <dbReference type="ARBA" id="ARBA00022692"/>
    </source>
</evidence>
<accession>A0A076NNY4</accession>
<keyword evidence="3 5" id="KW-1133">Transmembrane helix</keyword>
<organism evidence="6 8">
    <name type="scientific">Corynebacterium imitans</name>
    <dbReference type="NCBI Taxonomy" id="156978"/>
    <lineage>
        <taxon>Bacteria</taxon>
        <taxon>Bacillati</taxon>
        <taxon>Actinomycetota</taxon>
        <taxon>Actinomycetes</taxon>
        <taxon>Mycobacteriales</taxon>
        <taxon>Corynebacteriaceae</taxon>
        <taxon>Corynebacterium</taxon>
    </lineage>
</organism>
<keyword evidence="2 5" id="KW-0812">Transmembrane</keyword>
<feature type="transmembrane region" description="Helical" evidence="5">
    <location>
        <begin position="50"/>
        <end position="69"/>
    </location>
</feature>
<dbReference type="GO" id="GO:0016020">
    <property type="term" value="C:membrane"/>
    <property type="evidence" value="ECO:0007669"/>
    <property type="project" value="UniProtKB-SubCell"/>
</dbReference>
<dbReference type="Proteomes" id="UP000028780">
    <property type="component" value="Chromosome"/>
</dbReference>
<evidence type="ECO:0000256" key="1">
    <source>
        <dbReference type="ARBA" id="ARBA00004141"/>
    </source>
</evidence>
<dbReference type="eggNOG" id="COG1275">
    <property type="taxonomic scope" value="Bacteria"/>
</dbReference>
<evidence type="ECO:0000313" key="7">
    <source>
        <dbReference type="EMBL" id="SNV77354.1"/>
    </source>
</evidence>
<reference evidence="7 9" key="2">
    <citation type="submission" date="2017-06" db="EMBL/GenBank/DDBJ databases">
        <authorList>
            <consortium name="Pathogen Informatics"/>
        </authorList>
    </citation>
    <scope>NUCLEOTIDE SEQUENCE [LARGE SCALE GENOMIC DNA]</scope>
    <source>
        <strain evidence="7 9">NCTC13015</strain>
    </source>
</reference>